<sequence>MYNPIFGDIYQKMGGRVFFLFGMKQRIYYEMFVESIKKNSNRKEFVQKECFIKIFLRFVYFLIVCGMRNRLFLKKLDSIFSVFFCTHDFIRLCLASHSKWEQKFLMFFSFFVGTV</sequence>
<evidence type="ECO:0000313" key="1">
    <source>
        <dbReference type="EMBL" id="PEQ00285.1"/>
    </source>
</evidence>
<accession>A0A2A8HAM9</accession>
<proteinExistence type="predicted"/>
<name>A0A2A8HAM9_9BACI</name>
<reference evidence="1 2" key="1">
    <citation type="submission" date="2017-09" db="EMBL/GenBank/DDBJ databases">
        <title>Large-scale bioinformatics analysis of Bacillus genomes uncovers conserved roles of natural products in bacterial physiology.</title>
        <authorList>
            <consortium name="Agbiome Team Llc"/>
            <person name="Bleich R.M."/>
            <person name="Grubbs K.J."/>
            <person name="Santa Maria K.C."/>
            <person name="Allen S.E."/>
            <person name="Farag S."/>
            <person name="Shank E.A."/>
            <person name="Bowers A."/>
        </authorList>
    </citation>
    <scope>NUCLEOTIDE SEQUENCE [LARGE SCALE GENOMIC DNA]</scope>
    <source>
        <strain evidence="1 2">AFS021349</strain>
    </source>
</reference>
<gene>
    <name evidence="1" type="ORF">CN585_23180</name>
</gene>
<comment type="caution">
    <text evidence="1">The sequence shown here is derived from an EMBL/GenBank/DDBJ whole genome shotgun (WGS) entry which is preliminary data.</text>
</comment>
<evidence type="ECO:0000313" key="2">
    <source>
        <dbReference type="Proteomes" id="UP000220841"/>
    </source>
</evidence>
<protein>
    <submittedName>
        <fullName evidence="1">Uncharacterized protein</fullName>
    </submittedName>
</protein>
<dbReference type="AlphaFoldDB" id="A0A2A8HAM9"/>
<dbReference type="EMBL" id="NUBY01000135">
    <property type="protein sequence ID" value="PEQ00285.1"/>
    <property type="molecule type" value="Genomic_DNA"/>
</dbReference>
<organism evidence="1 2">
    <name type="scientific">Bacillus toyonensis</name>
    <dbReference type="NCBI Taxonomy" id="155322"/>
    <lineage>
        <taxon>Bacteria</taxon>
        <taxon>Bacillati</taxon>
        <taxon>Bacillota</taxon>
        <taxon>Bacilli</taxon>
        <taxon>Bacillales</taxon>
        <taxon>Bacillaceae</taxon>
        <taxon>Bacillus</taxon>
        <taxon>Bacillus cereus group</taxon>
    </lineage>
</organism>
<dbReference type="Proteomes" id="UP000220841">
    <property type="component" value="Unassembled WGS sequence"/>
</dbReference>